<comment type="caution">
    <text evidence="2">The sequence shown here is derived from an EMBL/GenBank/DDBJ whole genome shotgun (WGS) entry which is preliminary data.</text>
</comment>
<reference evidence="2 3" key="1">
    <citation type="submission" date="2015-07" db="EMBL/GenBank/DDBJ databases">
        <title>Draft genome of Enhydrobacter aerosaccus.</title>
        <authorList>
            <person name="Wang X."/>
        </authorList>
    </citation>
    <scope>NUCLEOTIDE SEQUENCE [LARGE SCALE GENOMIC DNA]</scope>
    <source>
        <strain evidence="2 3">CGMCC9176</strain>
    </source>
</reference>
<organism evidence="2 3">
    <name type="scientific">Enhydrobacter aerosaccus</name>
    <dbReference type="NCBI Taxonomy" id="225324"/>
    <lineage>
        <taxon>Bacteria</taxon>
        <taxon>Pseudomonadati</taxon>
        <taxon>Pseudomonadota</taxon>
        <taxon>Alphaproteobacteria</taxon>
        <taxon>Hyphomicrobiales</taxon>
        <taxon>Enhydrobacter</taxon>
    </lineage>
</organism>
<proteinExistence type="predicted"/>
<dbReference type="EMBL" id="LGSW01000001">
    <property type="protein sequence ID" value="KND22944.1"/>
    <property type="molecule type" value="Genomic_DNA"/>
</dbReference>
<evidence type="ECO:0000313" key="3">
    <source>
        <dbReference type="Proteomes" id="UP000053900"/>
    </source>
</evidence>
<evidence type="ECO:0000313" key="2">
    <source>
        <dbReference type="EMBL" id="KND22944.1"/>
    </source>
</evidence>
<keyword evidence="3" id="KW-1185">Reference proteome</keyword>
<feature type="transmembrane region" description="Helical" evidence="1">
    <location>
        <begin position="33"/>
        <end position="53"/>
    </location>
</feature>
<keyword evidence="1" id="KW-1133">Transmembrane helix</keyword>
<accession>A0ABR5IPN4</accession>
<evidence type="ECO:0008006" key="4">
    <source>
        <dbReference type="Google" id="ProtNLM"/>
    </source>
</evidence>
<keyword evidence="1" id="KW-0472">Membrane</keyword>
<evidence type="ECO:0000256" key="1">
    <source>
        <dbReference type="SAM" id="Phobius"/>
    </source>
</evidence>
<name>A0ABR5IPN4_9HYPH</name>
<protein>
    <recommendedName>
        <fullName evidence="4">Sulfatase</fullName>
    </recommendedName>
</protein>
<keyword evidence="1" id="KW-0812">Transmembrane</keyword>
<gene>
    <name evidence="2" type="ORF">AFK20_02390</name>
</gene>
<dbReference type="Proteomes" id="UP000053900">
    <property type="component" value="Unassembled WGS sequence"/>
</dbReference>
<sequence length="176" mass="19882">MNQYKDTTQQPNTLETLKTAQNDNRTKVTLLDVIKSILLAVLIIALLLFITTLQQAHPKNSLLLVADMMDNKDLSKLSSDTPNRYPLAFFMPNYRLTSQVNDINSIAPLTHFTGLNRHKFMPVLAAVYVRKDIAKYKSLLGEYAGRLLLRPRVISEHPMISHSVNLTHNLVGGYHA</sequence>